<dbReference type="RefSeq" id="WP_259860158.1">
    <property type="nucleotide sequence ID" value="NZ_BAAAST010000025.1"/>
</dbReference>
<organism evidence="4 5">
    <name type="scientific">Dactylosporangium fulvum</name>
    <dbReference type="NCBI Taxonomy" id="53359"/>
    <lineage>
        <taxon>Bacteria</taxon>
        <taxon>Bacillati</taxon>
        <taxon>Actinomycetota</taxon>
        <taxon>Actinomycetes</taxon>
        <taxon>Micromonosporales</taxon>
        <taxon>Micromonosporaceae</taxon>
        <taxon>Dactylosporangium</taxon>
    </lineage>
</organism>
<gene>
    <name evidence="4" type="ORF">Dfulv_46320</name>
</gene>
<name>A0ABY5VZ48_9ACTN</name>
<dbReference type="EMBL" id="CP073720">
    <property type="protein sequence ID" value="UWP82386.1"/>
    <property type="molecule type" value="Genomic_DNA"/>
</dbReference>
<sequence length="254" mass="26546">MDDLDGKTLLVTGATANIGALIAAALTKRGARVFAPTRSPERLASLATYIEQEGGAAARSRLIGVPANLVDDAADLARLVKDKGGRLHGVVASIGDFVVADSVLTATTSDLRRALDGYVTTHHAIARAFVPLIKESGGTYLFAQGPLAFDIYPHLGTDLISIATAAQHMLFKVVAEEVRNTTATVIEMVVHAFIRDRETQPGSEVPAEAIGPFALDLLFGTDALRRNGDSVHLTTDGVAGGGSDRTAAHDPARG</sequence>
<evidence type="ECO:0000313" key="5">
    <source>
        <dbReference type="Proteomes" id="UP001059617"/>
    </source>
</evidence>
<dbReference type="InterPro" id="IPR002347">
    <property type="entry name" value="SDR_fam"/>
</dbReference>
<evidence type="ECO:0000313" key="4">
    <source>
        <dbReference type="EMBL" id="UWP82386.1"/>
    </source>
</evidence>
<proteinExistence type="inferred from homology"/>
<evidence type="ECO:0000256" key="3">
    <source>
        <dbReference type="SAM" id="MobiDB-lite"/>
    </source>
</evidence>
<reference evidence="4" key="2">
    <citation type="submission" date="2022-09" db="EMBL/GenBank/DDBJ databases">
        <title>Biosynthetic gene clusters of Dactylosporangioum fulvum.</title>
        <authorList>
            <person name="Caradec T."/>
        </authorList>
    </citation>
    <scope>NUCLEOTIDE SEQUENCE</scope>
    <source>
        <strain evidence="4">NRRL B-16292</strain>
    </source>
</reference>
<dbReference type="SUPFAM" id="SSF51735">
    <property type="entry name" value="NAD(P)-binding Rossmann-fold domains"/>
    <property type="match status" value="1"/>
</dbReference>
<accession>A0ABY5VZ48</accession>
<dbReference type="PANTHER" id="PTHR43669">
    <property type="entry name" value="5-KETO-D-GLUCONATE 5-REDUCTASE"/>
    <property type="match status" value="1"/>
</dbReference>
<dbReference type="Proteomes" id="UP001059617">
    <property type="component" value="Chromosome"/>
</dbReference>
<keyword evidence="5" id="KW-1185">Reference proteome</keyword>
<protein>
    <submittedName>
        <fullName evidence="4">SDR family oxidoreductase</fullName>
    </submittedName>
</protein>
<dbReference type="Gene3D" id="3.40.50.720">
    <property type="entry name" value="NAD(P)-binding Rossmann-like Domain"/>
    <property type="match status" value="1"/>
</dbReference>
<evidence type="ECO:0000256" key="1">
    <source>
        <dbReference type="ARBA" id="ARBA00006484"/>
    </source>
</evidence>
<dbReference type="Pfam" id="PF13561">
    <property type="entry name" value="adh_short_C2"/>
    <property type="match status" value="1"/>
</dbReference>
<evidence type="ECO:0000256" key="2">
    <source>
        <dbReference type="ARBA" id="ARBA00023002"/>
    </source>
</evidence>
<keyword evidence="2" id="KW-0560">Oxidoreductase</keyword>
<dbReference type="InterPro" id="IPR036291">
    <property type="entry name" value="NAD(P)-bd_dom_sf"/>
</dbReference>
<feature type="region of interest" description="Disordered" evidence="3">
    <location>
        <begin position="232"/>
        <end position="254"/>
    </location>
</feature>
<comment type="similarity">
    <text evidence="1">Belongs to the short-chain dehydrogenases/reductases (SDR) family.</text>
</comment>
<dbReference type="PANTHER" id="PTHR43669:SF3">
    <property type="entry name" value="ALCOHOL DEHYDROGENASE, PUTATIVE (AFU_ORTHOLOGUE AFUA_3G03445)-RELATED"/>
    <property type="match status" value="1"/>
</dbReference>
<reference evidence="4" key="1">
    <citation type="submission" date="2021-04" db="EMBL/GenBank/DDBJ databases">
        <authorList>
            <person name="Hartkoorn R.C."/>
            <person name="Beaudoing E."/>
            <person name="Hot D."/>
        </authorList>
    </citation>
    <scope>NUCLEOTIDE SEQUENCE</scope>
    <source>
        <strain evidence="4">NRRL B-16292</strain>
    </source>
</reference>